<gene>
    <name evidence="1" type="ORF">EUU22_00585</name>
</gene>
<accession>A0A4Q2U187</accession>
<sequence length="142" mass="15702">MPTDKLAKRAIPHIQRQPPAIGSRVKVWFDKASKDLLIESEAGVITRDIYGICLEDVLFDAERTARGAVRCFATGRLLAVPGTRESTEMEHGIRQAAQGHLDFYWWRDKAWPIAKARQAYIAPPHGGFPTNLAVDPVGAANP</sequence>
<comment type="caution">
    <text evidence="1">The sequence shown here is derived from an EMBL/GenBank/DDBJ whole genome shotgun (WGS) entry which is preliminary data.</text>
</comment>
<dbReference type="EMBL" id="SDVB01000037">
    <property type="protein sequence ID" value="RYC27830.1"/>
    <property type="molecule type" value="Genomic_DNA"/>
</dbReference>
<dbReference type="Proteomes" id="UP000291088">
    <property type="component" value="Unassembled WGS sequence"/>
</dbReference>
<dbReference type="RefSeq" id="WP_129330189.1">
    <property type="nucleotide sequence ID" value="NZ_SDVB01000037.1"/>
</dbReference>
<organism evidence="1 2">
    <name type="scientific">Ciceribacter ferrooxidans</name>
    <dbReference type="NCBI Taxonomy" id="2509717"/>
    <lineage>
        <taxon>Bacteria</taxon>
        <taxon>Pseudomonadati</taxon>
        <taxon>Pseudomonadota</taxon>
        <taxon>Alphaproteobacteria</taxon>
        <taxon>Hyphomicrobiales</taxon>
        <taxon>Rhizobiaceae</taxon>
        <taxon>Ciceribacter</taxon>
    </lineage>
</organism>
<name>A0A4Q2U187_9HYPH</name>
<dbReference type="AlphaFoldDB" id="A0A4Q2U187"/>
<protein>
    <submittedName>
        <fullName evidence="1">Uncharacterized protein</fullName>
    </submittedName>
</protein>
<reference evidence="1 2" key="1">
    <citation type="submission" date="2019-01" db="EMBL/GenBank/DDBJ databases">
        <authorList>
            <person name="Deng T."/>
        </authorList>
    </citation>
    <scope>NUCLEOTIDE SEQUENCE [LARGE SCALE GENOMIC DNA]</scope>
    <source>
        <strain evidence="1 2">F8825</strain>
    </source>
</reference>
<dbReference type="OrthoDB" id="8289305at2"/>
<evidence type="ECO:0000313" key="1">
    <source>
        <dbReference type="EMBL" id="RYC27830.1"/>
    </source>
</evidence>
<proteinExistence type="predicted"/>
<keyword evidence="2" id="KW-1185">Reference proteome</keyword>
<evidence type="ECO:0000313" key="2">
    <source>
        <dbReference type="Proteomes" id="UP000291088"/>
    </source>
</evidence>